<feature type="transmembrane region" description="Helical" evidence="9">
    <location>
        <begin position="115"/>
        <end position="133"/>
    </location>
</feature>
<feature type="transmembrane region" description="Helical" evidence="9">
    <location>
        <begin position="9"/>
        <end position="28"/>
    </location>
</feature>
<dbReference type="Pfam" id="PF05525">
    <property type="entry name" value="Branch_AA_trans"/>
    <property type="match status" value="1"/>
</dbReference>
<dbReference type="PANTHER" id="PTHR30588">
    <property type="entry name" value="BRANCHED-CHAIN AMINO ACID TRANSPORT SYSTEM 2 CARRIER PROTEIN"/>
    <property type="match status" value="1"/>
</dbReference>
<gene>
    <name evidence="10" type="ORF">BTO13_10140</name>
</gene>
<evidence type="ECO:0000256" key="2">
    <source>
        <dbReference type="ARBA" id="ARBA00008540"/>
    </source>
</evidence>
<keyword evidence="6" id="KW-0029">Amino-acid transport</keyword>
<keyword evidence="5 9" id="KW-0812">Transmembrane</keyword>
<evidence type="ECO:0000256" key="8">
    <source>
        <dbReference type="ARBA" id="ARBA00023136"/>
    </source>
</evidence>
<protein>
    <submittedName>
        <fullName evidence="10">Branched-chain amino acid ABC transporter substrate-binding protein</fullName>
    </submittedName>
</protein>
<evidence type="ECO:0000256" key="4">
    <source>
        <dbReference type="ARBA" id="ARBA00022475"/>
    </source>
</evidence>
<comment type="subcellular location">
    <subcellularLocation>
        <location evidence="1">Cell membrane</location>
        <topology evidence="1">Multi-pass membrane protein</topology>
    </subcellularLocation>
</comment>
<comment type="similarity">
    <text evidence="2">Belongs to the branched chain amino acid transporter family.</text>
</comment>
<accession>A0A2S7WD69</accession>
<feature type="transmembrane region" description="Helical" evidence="9">
    <location>
        <begin position="273"/>
        <end position="295"/>
    </location>
</feature>
<feature type="transmembrane region" description="Helical" evidence="9">
    <location>
        <begin position="225"/>
        <end position="245"/>
    </location>
</feature>
<feature type="transmembrane region" description="Helical" evidence="9">
    <location>
        <begin position="185"/>
        <end position="205"/>
    </location>
</feature>
<keyword evidence="4" id="KW-1003">Cell membrane</keyword>
<sequence length="430" mass="46706">MNSFKSKEIWISGFALFSLFFGAGNLILPTSLGLKAGFNWWIVLLGFALTAVFIPILSIFAHAKLQGTLFDFGKKVSPVFSTIFCLLTYTIAIAIPGPRTAAVTHEMAIQPFFDVSPLLTSSIYFGLVFVFVINRSKIIDVIGKFLTPIIVIILLIIIVLAIISSPENNLLPTIKSPFVDGILEGYQTFDAIAGVVVGAVMIVSLNLGNLHTFDEKKNVISKSGLIAGFGLLLIYGGLIFSGFLFSATFPENATRIDILTSLSLQTLGDFGRIFLSVLVALACFTTAVGVVTGTADYIKGICKNSQKAFVITTGICAIIGILVGSFQVDFIIILAVPALMFLYPITIVLIVLNVLPNKYGSKLVFRAVVFTTFLFSIPDFLGFIIDEKYLVTIKNIIPLANNNLGWVLPSLLVFVVVNFWGNNKIDLTEI</sequence>
<evidence type="ECO:0000313" key="11">
    <source>
        <dbReference type="Proteomes" id="UP000237608"/>
    </source>
</evidence>
<feature type="transmembrane region" description="Helical" evidence="9">
    <location>
        <begin position="330"/>
        <end position="352"/>
    </location>
</feature>
<dbReference type="RefSeq" id="WP_105046711.1">
    <property type="nucleotide sequence ID" value="NZ_CP150662.1"/>
</dbReference>
<dbReference type="GO" id="GO:0015818">
    <property type="term" value="P:isoleucine transport"/>
    <property type="evidence" value="ECO:0007669"/>
    <property type="project" value="TreeGrafter"/>
</dbReference>
<evidence type="ECO:0000256" key="3">
    <source>
        <dbReference type="ARBA" id="ARBA00022448"/>
    </source>
</evidence>
<evidence type="ECO:0000313" key="10">
    <source>
        <dbReference type="EMBL" id="PQJ75564.1"/>
    </source>
</evidence>
<dbReference type="GO" id="GO:0015190">
    <property type="term" value="F:L-leucine transmembrane transporter activity"/>
    <property type="evidence" value="ECO:0007669"/>
    <property type="project" value="TreeGrafter"/>
</dbReference>
<keyword evidence="8 9" id="KW-0472">Membrane</keyword>
<dbReference type="GO" id="GO:0005304">
    <property type="term" value="F:L-valine transmembrane transporter activity"/>
    <property type="evidence" value="ECO:0007669"/>
    <property type="project" value="TreeGrafter"/>
</dbReference>
<proteinExistence type="inferred from homology"/>
<feature type="transmembrane region" description="Helical" evidence="9">
    <location>
        <begin position="40"/>
        <end position="63"/>
    </location>
</feature>
<name>A0A2S7WD69_9FLAO</name>
<feature type="transmembrane region" description="Helical" evidence="9">
    <location>
        <begin position="307"/>
        <end position="324"/>
    </location>
</feature>
<dbReference type="PANTHER" id="PTHR30588:SF0">
    <property type="entry name" value="BRANCHED-CHAIN AMINO ACID PERMEASE BRNQ"/>
    <property type="match status" value="1"/>
</dbReference>
<keyword evidence="11" id="KW-1185">Reference proteome</keyword>
<feature type="transmembrane region" description="Helical" evidence="9">
    <location>
        <begin position="404"/>
        <end position="421"/>
    </location>
</feature>
<evidence type="ECO:0000256" key="6">
    <source>
        <dbReference type="ARBA" id="ARBA00022970"/>
    </source>
</evidence>
<dbReference type="InterPro" id="IPR004685">
    <property type="entry name" value="Brnchd-chn_aa_trnsp_Livcs"/>
</dbReference>
<evidence type="ECO:0000256" key="1">
    <source>
        <dbReference type="ARBA" id="ARBA00004651"/>
    </source>
</evidence>
<dbReference type="Proteomes" id="UP000237608">
    <property type="component" value="Unassembled WGS sequence"/>
</dbReference>
<evidence type="ECO:0000256" key="5">
    <source>
        <dbReference type="ARBA" id="ARBA00022692"/>
    </source>
</evidence>
<dbReference type="GO" id="GO:0015820">
    <property type="term" value="P:L-leucine transport"/>
    <property type="evidence" value="ECO:0007669"/>
    <property type="project" value="TreeGrafter"/>
</dbReference>
<dbReference type="OrthoDB" id="9783920at2"/>
<organism evidence="10 11">
    <name type="scientific">Polaribacter gangjinensis</name>
    <dbReference type="NCBI Taxonomy" id="574710"/>
    <lineage>
        <taxon>Bacteria</taxon>
        <taxon>Pseudomonadati</taxon>
        <taxon>Bacteroidota</taxon>
        <taxon>Flavobacteriia</taxon>
        <taxon>Flavobacteriales</taxon>
        <taxon>Flavobacteriaceae</taxon>
    </lineage>
</organism>
<dbReference type="EMBL" id="MSCL01000001">
    <property type="protein sequence ID" value="PQJ75564.1"/>
    <property type="molecule type" value="Genomic_DNA"/>
</dbReference>
<keyword evidence="3" id="KW-0813">Transport</keyword>
<dbReference type="AlphaFoldDB" id="A0A2S7WD69"/>
<feature type="transmembrane region" description="Helical" evidence="9">
    <location>
        <begin position="75"/>
        <end position="95"/>
    </location>
</feature>
<reference evidence="10 11" key="1">
    <citation type="submission" date="2016-12" db="EMBL/GenBank/DDBJ databases">
        <title>Trade-off between light-utilization and light-protection in marine flavobacteria.</title>
        <authorList>
            <person name="Kumagai Y."/>
            <person name="Yoshizawa S."/>
            <person name="Kogure K."/>
            <person name="Iwasaki W."/>
        </authorList>
    </citation>
    <scope>NUCLEOTIDE SEQUENCE [LARGE SCALE GENOMIC DNA]</scope>
    <source>
        <strain evidence="10 11">KCTC 22729</strain>
    </source>
</reference>
<feature type="transmembrane region" description="Helical" evidence="9">
    <location>
        <begin position="145"/>
        <end position="165"/>
    </location>
</feature>
<feature type="transmembrane region" description="Helical" evidence="9">
    <location>
        <begin position="364"/>
        <end position="384"/>
    </location>
</feature>
<keyword evidence="7 9" id="KW-1133">Transmembrane helix</keyword>
<comment type="caution">
    <text evidence="10">The sequence shown here is derived from an EMBL/GenBank/DDBJ whole genome shotgun (WGS) entry which is preliminary data.</text>
</comment>
<dbReference type="GO" id="GO:0015188">
    <property type="term" value="F:L-isoleucine transmembrane transporter activity"/>
    <property type="evidence" value="ECO:0007669"/>
    <property type="project" value="TreeGrafter"/>
</dbReference>
<evidence type="ECO:0000256" key="7">
    <source>
        <dbReference type="ARBA" id="ARBA00022989"/>
    </source>
</evidence>
<evidence type="ECO:0000256" key="9">
    <source>
        <dbReference type="SAM" id="Phobius"/>
    </source>
</evidence>
<dbReference type="GO" id="GO:0005886">
    <property type="term" value="C:plasma membrane"/>
    <property type="evidence" value="ECO:0007669"/>
    <property type="project" value="UniProtKB-SubCell"/>
</dbReference>